<evidence type="ECO:0000313" key="2">
    <source>
        <dbReference type="Proteomes" id="UP000001794"/>
    </source>
</evidence>
<evidence type="ECO:0008006" key="3">
    <source>
        <dbReference type="Google" id="ProtNLM"/>
    </source>
</evidence>
<dbReference type="Proteomes" id="UP000001794">
    <property type="component" value="Segment"/>
</dbReference>
<dbReference type="KEGG" id="vg:956058"/>
<evidence type="ECO:0000313" key="1">
    <source>
        <dbReference type="EMBL" id="AAM28402.1"/>
    </source>
</evidence>
<proteinExistence type="predicted"/>
<organism evidence="1 2">
    <name type="scientific">Vibrio phage VpV262</name>
    <dbReference type="NCBI Taxonomy" id="2907796"/>
    <lineage>
        <taxon>Viruses</taxon>
        <taxon>Duplodnaviria</taxon>
        <taxon>Heunggongvirae</taxon>
        <taxon>Uroviricota</taxon>
        <taxon>Caudoviricetes</taxon>
        <taxon>Zobellviridae</taxon>
        <taxon>Vipivirus</taxon>
        <taxon>Vipivirus canadense</taxon>
    </lineage>
</organism>
<sequence>MSTGNNTSNTQALIVSEIWADEIEDILHEKLLDVNIARVVDFPDGDKLTIPSVGTPVVRSRPEQGDFTFDNLDTGEISIILRDEVYAGNAISKKLRQDSRWISNVGAMLPAEQARAIMERYQTDLLALGNAQFAGQNDPNVINGVPHRFVGTGTDQTMDVTDFSRVNYVMTQSKMPMGGMIGIIDPSVAHHLETITNISNISNNPRWEGIVESGIAPDMQFVRSVYGIDLFVSNLLADANETINAGGDARSTTAGKCNMFMNVSDMGLLPFVVAWKEMPTTKSFIDDYNDDLNTATTARWGNGLVRDENLVCVLANADKVTF</sequence>
<reference evidence="1 2" key="1">
    <citation type="journal article" date="2003" name="Virology">
        <title>The complete sequence of marine bacteriophage VpV262 infecting vibrio parahaemolyticus indicates that an ancestral component of a T7 viral supergroup is widespread in the marine environment.</title>
        <authorList>
            <person name="Hardies S.C."/>
            <person name="Comeau A.M."/>
            <person name="Serwer P."/>
            <person name="Suttle C.A."/>
        </authorList>
    </citation>
    <scope>NUCLEOTIDE SEQUENCE</scope>
</reference>
<dbReference type="EMBL" id="AY095314">
    <property type="protein sequence ID" value="AAM28402.1"/>
    <property type="molecule type" value="Genomic_DNA"/>
</dbReference>
<dbReference type="OrthoDB" id="8058at10239"/>
<accession>Q8LT47</accession>
<protein>
    <recommendedName>
        <fullName evidence="3">Major capsid protein</fullName>
    </recommendedName>
</protein>
<dbReference type="RefSeq" id="NP_640318.1">
    <property type="nucleotide sequence ID" value="NC_003907.2"/>
</dbReference>
<name>Q8LT47_9CAUD</name>
<keyword evidence="2" id="KW-1185">Reference proteome</keyword>
<dbReference type="GeneID" id="956058"/>